<sequence>MPLENYKEIQSMQRPPFFKSDNFLYWKNKFGTRVKSKDIDIWHIILEGDYVLVARNIINERGKNSAISKPSSYMIDNSMYRDELEAALEGASMPNKTVIIAIVNKAYTEGD</sequence>
<feature type="non-terminal residue" evidence="1">
    <location>
        <position position="111"/>
    </location>
</feature>
<protein>
    <submittedName>
        <fullName evidence="1">Putative nucleotide-diphospho-sugar transferase</fullName>
    </submittedName>
</protein>
<evidence type="ECO:0000313" key="1">
    <source>
        <dbReference type="EMBL" id="GEY91800.1"/>
    </source>
</evidence>
<dbReference type="AlphaFoldDB" id="A0A699HWD8"/>
<dbReference type="EMBL" id="BKCJ010222304">
    <property type="protein sequence ID" value="GEY91800.1"/>
    <property type="molecule type" value="Genomic_DNA"/>
</dbReference>
<comment type="caution">
    <text evidence="1">The sequence shown here is derived from an EMBL/GenBank/DDBJ whole genome shotgun (WGS) entry which is preliminary data.</text>
</comment>
<proteinExistence type="predicted"/>
<gene>
    <name evidence="1" type="ORF">Tci_463774</name>
</gene>
<dbReference type="GO" id="GO:0016740">
    <property type="term" value="F:transferase activity"/>
    <property type="evidence" value="ECO:0007669"/>
    <property type="project" value="UniProtKB-KW"/>
</dbReference>
<accession>A0A699HWD8</accession>
<name>A0A699HWD8_TANCI</name>
<organism evidence="1">
    <name type="scientific">Tanacetum cinerariifolium</name>
    <name type="common">Dalmatian daisy</name>
    <name type="synonym">Chrysanthemum cinerariifolium</name>
    <dbReference type="NCBI Taxonomy" id="118510"/>
    <lineage>
        <taxon>Eukaryota</taxon>
        <taxon>Viridiplantae</taxon>
        <taxon>Streptophyta</taxon>
        <taxon>Embryophyta</taxon>
        <taxon>Tracheophyta</taxon>
        <taxon>Spermatophyta</taxon>
        <taxon>Magnoliopsida</taxon>
        <taxon>eudicotyledons</taxon>
        <taxon>Gunneridae</taxon>
        <taxon>Pentapetalae</taxon>
        <taxon>asterids</taxon>
        <taxon>campanulids</taxon>
        <taxon>Asterales</taxon>
        <taxon>Asteraceae</taxon>
        <taxon>Asteroideae</taxon>
        <taxon>Anthemideae</taxon>
        <taxon>Anthemidinae</taxon>
        <taxon>Tanacetum</taxon>
    </lineage>
</organism>
<keyword evidence="1" id="KW-0808">Transferase</keyword>
<reference evidence="1" key="1">
    <citation type="journal article" date="2019" name="Sci. Rep.">
        <title>Draft genome of Tanacetum cinerariifolium, the natural source of mosquito coil.</title>
        <authorList>
            <person name="Yamashiro T."/>
            <person name="Shiraishi A."/>
            <person name="Satake H."/>
            <person name="Nakayama K."/>
        </authorList>
    </citation>
    <scope>NUCLEOTIDE SEQUENCE</scope>
</reference>